<protein>
    <submittedName>
        <fullName evidence="9">Uncharacterized protein</fullName>
    </submittedName>
</protein>
<dbReference type="AlphaFoldDB" id="A0A0C3CBJ7"/>
<keyword evidence="3" id="KW-0235">DNA replication</keyword>
<evidence type="ECO:0000256" key="4">
    <source>
        <dbReference type="ARBA" id="ARBA00023125"/>
    </source>
</evidence>
<evidence type="ECO:0000259" key="8">
    <source>
        <dbReference type="Pfam" id="PF14629"/>
    </source>
</evidence>
<dbReference type="InterPro" id="IPR027417">
    <property type="entry name" value="P-loop_NTPase"/>
</dbReference>
<dbReference type="InterPro" id="IPR016527">
    <property type="entry name" value="ORC4"/>
</dbReference>
<reference evidence="10" key="2">
    <citation type="submission" date="2015-01" db="EMBL/GenBank/DDBJ databases">
        <title>Evolutionary Origins and Diversification of the Mycorrhizal Mutualists.</title>
        <authorList>
            <consortium name="DOE Joint Genome Institute"/>
            <consortium name="Mycorrhizal Genomics Consortium"/>
            <person name="Kohler A."/>
            <person name="Kuo A."/>
            <person name="Nagy L.G."/>
            <person name="Floudas D."/>
            <person name="Copeland A."/>
            <person name="Barry K.W."/>
            <person name="Cichocki N."/>
            <person name="Veneault-Fourrey C."/>
            <person name="LaButti K."/>
            <person name="Lindquist E.A."/>
            <person name="Lipzen A."/>
            <person name="Lundell T."/>
            <person name="Morin E."/>
            <person name="Murat C."/>
            <person name="Riley R."/>
            <person name="Ohm R."/>
            <person name="Sun H."/>
            <person name="Tunlid A."/>
            <person name="Henrissat B."/>
            <person name="Grigoriev I.V."/>
            <person name="Hibbett D.S."/>
            <person name="Martin F."/>
        </authorList>
    </citation>
    <scope>NUCLEOTIDE SEQUENCE [LARGE SCALE GENOMIC DNA]</scope>
    <source>
        <strain evidence="10">h7</strain>
    </source>
</reference>
<dbReference type="GO" id="GO:0006270">
    <property type="term" value="P:DNA replication initiation"/>
    <property type="evidence" value="ECO:0007669"/>
    <property type="project" value="TreeGrafter"/>
</dbReference>
<dbReference type="InterPro" id="IPR032705">
    <property type="entry name" value="ORC4_C"/>
</dbReference>
<feature type="compositionally biased region" description="Polar residues" evidence="6">
    <location>
        <begin position="121"/>
        <end position="132"/>
    </location>
</feature>
<comment type="similarity">
    <text evidence="2">Belongs to the ORC4 family.</text>
</comment>
<dbReference type="InterPro" id="IPR041664">
    <property type="entry name" value="AAA_16"/>
</dbReference>
<proteinExistence type="inferred from homology"/>
<dbReference type="Pfam" id="PF13191">
    <property type="entry name" value="AAA_16"/>
    <property type="match status" value="1"/>
</dbReference>
<evidence type="ECO:0000259" key="7">
    <source>
        <dbReference type="Pfam" id="PF13191"/>
    </source>
</evidence>
<evidence type="ECO:0000256" key="6">
    <source>
        <dbReference type="SAM" id="MobiDB-lite"/>
    </source>
</evidence>
<evidence type="ECO:0000256" key="5">
    <source>
        <dbReference type="ARBA" id="ARBA00023242"/>
    </source>
</evidence>
<dbReference type="OrthoDB" id="343623at2759"/>
<dbReference type="HOGENOM" id="CLU_007115_0_1_1"/>
<evidence type="ECO:0000313" key="9">
    <source>
        <dbReference type="EMBL" id="KIM46155.1"/>
    </source>
</evidence>
<dbReference type="PANTHER" id="PTHR12087">
    <property type="entry name" value="ORIGIN RECOGNITION COMPLEX SUBUNIT 4"/>
    <property type="match status" value="1"/>
</dbReference>
<keyword evidence="5" id="KW-0539">Nucleus</keyword>
<reference evidence="9 10" key="1">
    <citation type="submission" date="2014-04" db="EMBL/GenBank/DDBJ databases">
        <authorList>
            <consortium name="DOE Joint Genome Institute"/>
            <person name="Kuo A."/>
            <person name="Gay G."/>
            <person name="Dore J."/>
            <person name="Kohler A."/>
            <person name="Nagy L.G."/>
            <person name="Floudas D."/>
            <person name="Copeland A."/>
            <person name="Barry K.W."/>
            <person name="Cichocki N."/>
            <person name="Veneault-Fourrey C."/>
            <person name="LaButti K."/>
            <person name="Lindquist E.A."/>
            <person name="Lipzen A."/>
            <person name="Lundell T."/>
            <person name="Morin E."/>
            <person name="Murat C."/>
            <person name="Sun H."/>
            <person name="Tunlid A."/>
            <person name="Henrissat B."/>
            <person name="Grigoriev I.V."/>
            <person name="Hibbett D.S."/>
            <person name="Martin F."/>
            <person name="Nordberg H.P."/>
            <person name="Cantor M.N."/>
            <person name="Hua S.X."/>
        </authorList>
    </citation>
    <scope>NUCLEOTIDE SEQUENCE [LARGE SCALE GENOMIC DNA]</scope>
    <source>
        <strain evidence="10">h7</strain>
    </source>
</reference>
<dbReference type="STRING" id="686832.A0A0C3CBJ7"/>
<organism evidence="9 10">
    <name type="scientific">Hebeloma cylindrosporum</name>
    <dbReference type="NCBI Taxonomy" id="76867"/>
    <lineage>
        <taxon>Eukaryota</taxon>
        <taxon>Fungi</taxon>
        <taxon>Dikarya</taxon>
        <taxon>Basidiomycota</taxon>
        <taxon>Agaricomycotina</taxon>
        <taxon>Agaricomycetes</taxon>
        <taxon>Agaricomycetidae</taxon>
        <taxon>Agaricales</taxon>
        <taxon>Agaricineae</taxon>
        <taxon>Hymenogastraceae</taxon>
        <taxon>Hebeloma</taxon>
    </lineage>
</organism>
<keyword evidence="10" id="KW-1185">Reference proteome</keyword>
<name>A0A0C3CBJ7_HEBCY</name>
<accession>A0A0C3CBJ7</accession>
<dbReference type="PANTHER" id="PTHR12087:SF0">
    <property type="entry name" value="ORIGIN RECOGNITION COMPLEX SUBUNIT 4"/>
    <property type="match status" value="1"/>
</dbReference>
<feature type="region of interest" description="Disordered" evidence="6">
    <location>
        <begin position="114"/>
        <end position="141"/>
    </location>
</feature>
<feature type="domain" description="Origin recognition complex subunit 4 C-terminal" evidence="8">
    <location>
        <begin position="249"/>
        <end position="434"/>
    </location>
</feature>
<evidence type="ECO:0000256" key="3">
    <source>
        <dbReference type="ARBA" id="ARBA00022705"/>
    </source>
</evidence>
<feature type="domain" description="Orc1-like AAA ATPase" evidence="7">
    <location>
        <begin position="38"/>
        <end position="194"/>
    </location>
</feature>
<dbReference type="Pfam" id="PF14629">
    <property type="entry name" value="ORC4_C"/>
    <property type="match status" value="1"/>
</dbReference>
<dbReference type="GO" id="GO:0005664">
    <property type="term" value="C:nuclear origin of replication recognition complex"/>
    <property type="evidence" value="ECO:0007669"/>
    <property type="project" value="TreeGrafter"/>
</dbReference>
<dbReference type="SUPFAM" id="SSF52540">
    <property type="entry name" value="P-loop containing nucleoside triphosphate hydrolases"/>
    <property type="match status" value="1"/>
</dbReference>
<dbReference type="Proteomes" id="UP000053424">
    <property type="component" value="Unassembled WGS sequence"/>
</dbReference>
<gene>
    <name evidence="9" type="ORF">M413DRAFT_16890</name>
</gene>
<keyword evidence="4" id="KW-0238">DNA-binding</keyword>
<evidence type="ECO:0000313" key="10">
    <source>
        <dbReference type="Proteomes" id="UP000053424"/>
    </source>
</evidence>
<dbReference type="GO" id="GO:0003688">
    <property type="term" value="F:DNA replication origin binding"/>
    <property type="evidence" value="ECO:0007669"/>
    <property type="project" value="TreeGrafter"/>
</dbReference>
<comment type="subcellular location">
    <subcellularLocation>
        <location evidence="1">Nucleus</location>
    </subcellularLocation>
</comment>
<evidence type="ECO:0000256" key="2">
    <source>
        <dbReference type="ARBA" id="ARBA00005334"/>
    </source>
</evidence>
<dbReference type="EMBL" id="KN831771">
    <property type="protein sequence ID" value="KIM46155.1"/>
    <property type="molecule type" value="Genomic_DNA"/>
</dbReference>
<sequence length="451" mass="49886">MPESRLNLYKQAILRNLHSPDTRPSSLSQSSVNDIASKQLSDLINGTVTRAEGNSCLLLGPRGSGKSRMVECCLNHLSVKPIVIRLCGWIQTTDRHALREIGLQLLQQTGASILTDPEPGASNSTLTGNEETNPFLDRSADLSTSTLPPTSHLHALIPVLLTLDRPIIVILDAFDLFALHPRQSLLYCLFDAVQNCRASSDNQGIAVIGITSRVDTIHLLEKRVKSRFSGRTIRTAPSCDLEQCLALVRAFLQPSIPIDEQTDIDEWNQVWASSVEEFLEDQKTLNIIRETFSVTRDMKALIRIMTGCVLHLKSTRPYLSSATLSASAELQRSRSSNLHLNRLSYPSMCLLIASVHVNTSGQPSFNFEMLFDIFRDQVRASSSAPVQVNGGSIGMAFQDLATAKIFISVMAPSNAAKEFTKYRCSVEREVIKKVIEKSAQTNLKKWLNKAP</sequence>
<evidence type="ECO:0000256" key="1">
    <source>
        <dbReference type="ARBA" id="ARBA00004123"/>
    </source>
</evidence>
<dbReference type="Gene3D" id="3.40.50.300">
    <property type="entry name" value="P-loop containing nucleotide triphosphate hydrolases"/>
    <property type="match status" value="1"/>
</dbReference>